<reference evidence="1 2" key="1">
    <citation type="submission" date="2020-01" db="EMBL/GenBank/DDBJ databases">
        <title>Identification and distribution of gene clusters putatively required for synthesis of sphingolipid metabolism inhibitors in phylogenetically diverse species of the filamentous fungus Fusarium.</title>
        <authorList>
            <person name="Kim H.-S."/>
            <person name="Busman M."/>
            <person name="Brown D.W."/>
            <person name="Divon H."/>
            <person name="Uhlig S."/>
            <person name="Proctor R.H."/>
        </authorList>
    </citation>
    <scope>NUCLEOTIDE SEQUENCE [LARGE SCALE GENOMIC DNA]</scope>
    <source>
        <strain evidence="1 2">NRRL 13308</strain>
    </source>
</reference>
<evidence type="ECO:0000313" key="1">
    <source>
        <dbReference type="EMBL" id="KAF4434862.1"/>
    </source>
</evidence>
<dbReference type="Proteomes" id="UP000536711">
    <property type="component" value="Unassembled WGS sequence"/>
</dbReference>
<gene>
    <name evidence="1" type="ORF">FACUT_7522</name>
</gene>
<keyword evidence="2" id="KW-1185">Reference proteome</keyword>
<name>A0A8H4JP34_9HYPO</name>
<dbReference type="OrthoDB" id="5071127at2759"/>
<sequence length="73" mass="7749">MLAGPEVATSYGLAQQGCCTCPGATISTILQATATMNQNHISVAQEFSAMLHERRNGRAKLTQLQDKAIAVMV</sequence>
<dbReference type="EMBL" id="JAADJF010000195">
    <property type="protein sequence ID" value="KAF4434862.1"/>
    <property type="molecule type" value="Genomic_DNA"/>
</dbReference>
<protein>
    <submittedName>
        <fullName evidence="1">Uncharacterized protein</fullName>
    </submittedName>
</protein>
<accession>A0A8H4JP34</accession>
<organism evidence="1 2">
    <name type="scientific">Fusarium acutatum</name>
    <dbReference type="NCBI Taxonomy" id="78861"/>
    <lineage>
        <taxon>Eukaryota</taxon>
        <taxon>Fungi</taxon>
        <taxon>Dikarya</taxon>
        <taxon>Ascomycota</taxon>
        <taxon>Pezizomycotina</taxon>
        <taxon>Sordariomycetes</taxon>
        <taxon>Hypocreomycetidae</taxon>
        <taxon>Hypocreales</taxon>
        <taxon>Nectriaceae</taxon>
        <taxon>Fusarium</taxon>
        <taxon>Fusarium fujikuroi species complex</taxon>
    </lineage>
</organism>
<dbReference type="AlphaFoldDB" id="A0A8H4JP34"/>
<evidence type="ECO:0000313" key="2">
    <source>
        <dbReference type="Proteomes" id="UP000536711"/>
    </source>
</evidence>
<comment type="caution">
    <text evidence="1">The sequence shown here is derived from an EMBL/GenBank/DDBJ whole genome shotgun (WGS) entry which is preliminary data.</text>
</comment>
<proteinExistence type="predicted"/>